<reference evidence="2" key="1">
    <citation type="journal article" date="2022" name="Nat. Commun.">
        <title>Chromosome evolution and the genetic basis of agronomically important traits in greater yam.</title>
        <authorList>
            <person name="Bredeson J.V."/>
            <person name="Lyons J.B."/>
            <person name="Oniyinde I.O."/>
            <person name="Okereke N.R."/>
            <person name="Kolade O."/>
            <person name="Nnabue I."/>
            <person name="Nwadili C.O."/>
            <person name="Hribova E."/>
            <person name="Parker M."/>
            <person name="Nwogha J."/>
            <person name="Shu S."/>
            <person name="Carlson J."/>
            <person name="Kariba R."/>
            <person name="Muthemba S."/>
            <person name="Knop K."/>
            <person name="Barton G.J."/>
            <person name="Sherwood A.V."/>
            <person name="Lopez-Montes A."/>
            <person name="Asiedu R."/>
            <person name="Jamnadass R."/>
            <person name="Muchugi A."/>
            <person name="Goodstein D."/>
            <person name="Egesi C.N."/>
            <person name="Featherston J."/>
            <person name="Asfaw A."/>
            <person name="Simpson G.G."/>
            <person name="Dolezel J."/>
            <person name="Hendre P.S."/>
            <person name="Van Deynze A."/>
            <person name="Kumar P.L."/>
            <person name="Obidiegwu J.E."/>
            <person name="Bhattacharjee R."/>
            <person name="Rokhsar D.S."/>
        </authorList>
    </citation>
    <scope>NUCLEOTIDE SEQUENCE [LARGE SCALE GENOMIC DNA]</scope>
    <source>
        <strain evidence="2">cv. TDa95/00328</strain>
    </source>
</reference>
<name>A0ACB7TVN0_DIOAL</name>
<evidence type="ECO:0000313" key="1">
    <source>
        <dbReference type="EMBL" id="KAH7652146.1"/>
    </source>
</evidence>
<dbReference type="EC" id="3.1.1.5" evidence="1"/>
<organism evidence="1 2">
    <name type="scientific">Dioscorea alata</name>
    <name type="common">Purple yam</name>
    <dbReference type="NCBI Taxonomy" id="55571"/>
    <lineage>
        <taxon>Eukaryota</taxon>
        <taxon>Viridiplantae</taxon>
        <taxon>Streptophyta</taxon>
        <taxon>Embryophyta</taxon>
        <taxon>Tracheophyta</taxon>
        <taxon>Spermatophyta</taxon>
        <taxon>Magnoliopsida</taxon>
        <taxon>Liliopsida</taxon>
        <taxon>Dioscoreales</taxon>
        <taxon>Dioscoreaceae</taxon>
        <taxon>Dioscorea</taxon>
    </lineage>
</organism>
<keyword evidence="1" id="KW-0378">Hydrolase</keyword>
<comment type="caution">
    <text evidence="1">The sequence shown here is derived from an EMBL/GenBank/DDBJ whole genome shotgun (WGS) entry which is preliminary data.</text>
</comment>
<proteinExistence type="predicted"/>
<sequence>MAAHGRQEWQKGVVARGNHLTFRLPPYFASFLPLFIYLFWVFALALVIPPQRLNLNFRTELLCLLGYSPPLSALCSASAAQMSYGSSSRAPAFGNRTGRRPFEFGRTHVVKPKGRHQVTIVWLHGLGDNGASWSQLLETLPLPNIKWICPTAPIRPVAAFGGFPCTAWFDVGEFSEDGSDDVEGMDASAAHVANLLSTEPADIKLGVGGFSMGAATALYSATCCIYGKYGNGSQFPIHISAVIGLSGWLPCSRGLKTKVEVSPEATRRAAVLPVLLCHGRADDVVPYKHGEKSAEVLRSAGYRNLSFRSYNGLGHYTLPEEMDDVCKWLTARLGVASSRN</sequence>
<gene>
    <name evidence="1" type="ORF">IHE45_20G102500</name>
</gene>
<evidence type="ECO:0000313" key="2">
    <source>
        <dbReference type="Proteomes" id="UP000827976"/>
    </source>
</evidence>
<keyword evidence="2" id="KW-1185">Reference proteome</keyword>
<accession>A0ACB7TVN0</accession>
<protein>
    <submittedName>
        <fullName evidence="1">Lysophospholipase II protein</fullName>
        <ecNumber evidence="1">3.1.1.5</ecNumber>
    </submittedName>
</protein>
<dbReference type="Proteomes" id="UP000827976">
    <property type="component" value="Chromosome 20"/>
</dbReference>
<dbReference type="EMBL" id="CM037030">
    <property type="protein sequence ID" value="KAH7652146.1"/>
    <property type="molecule type" value="Genomic_DNA"/>
</dbReference>